<evidence type="ECO:0000313" key="3">
    <source>
        <dbReference type="Proteomes" id="UP001558652"/>
    </source>
</evidence>
<keyword evidence="3" id="KW-1185">Reference proteome</keyword>
<comment type="caution">
    <text evidence="2">The sequence shown here is derived from an EMBL/GenBank/DDBJ whole genome shotgun (WGS) entry which is preliminary data.</text>
</comment>
<organism evidence="2 3">
    <name type="scientific">Ranatra chinensis</name>
    <dbReference type="NCBI Taxonomy" id="642074"/>
    <lineage>
        <taxon>Eukaryota</taxon>
        <taxon>Metazoa</taxon>
        <taxon>Ecdysozoa</taxon>
        <taxon>Arthropoda</taxon>
        <taxon>Hexapoda</taxon>
        <taxon>Insecta</taxon>
        <taxon>Pterygota</taxon>
        <taxon>Neoptera</taxon>
        <taxon>Paraneoptera</taxon>
        <taxon>Hemiptera</taxon>
        <taxon>Heteroptera</taxon>
        <taxon>Panheteroptera</taxon>
        <taxon>Nepomorpha</taxon>
        <taxon>Nepidae</taxon>
        <taxon>Ranatrinae</taxon>
        <taxon>Ranatra</taxon>
    </lineage>
</organism>
<gene>
    <name evidence="2" type="ORF">AAG570_000272</name>
</gene>
<accession>A0ABD0YWK3</accession>
<feature type="coiled-coil region" evidence="1">
    <location>
        <begin position="58"/>
        <end position="106"/>
    </location>
</feature>
<evidence type="ECO:0000256" key="1">
    <source>
        <dbReference type="SAM" id="Coils"/>
    </source>
</evidence>
<name>A0ABD0YWK3_9HEMI</name>
<dbReference type="EMBL" id="JBFDAA010000001">
    <property type="protein sequence ID" value="KAL1140340.1"/>
    <property type="molecule type" value="Genomic_DNA"/>
</dbReference>
<reference evidence="2 3" key="1">
    <citation type="submission" date="2024-07" db="EMBL/GenBank/DDBJ databases">
        <title>Chromosome-level genome assembly of the water stick insect Ranatra chinensis (Heteroptera: Nepidae).</title>
        <authorList>
            <person name="Liu X."/>
        </authorList>
    </citation>
    <scope>NUCLEOTIDE SEQUENCE [LARGE SCALE GENOMIC DNA]</scope>
    <source>
        <strain evidence="2">Cailab_2021Rc</strain>
        <tissue evidence="2">Muscle</tissue>
    </source>
</reference>
<evidence type="ECO:0000313" key="2">
    <source>
        <dbReference type="EMBL" id="KAL1140340.1"/>
    </source>
</evidence>
<dbReference type="AlphaFoldDB" id="A0ABD0YWK3"/>
<keyword evidence="1" id="KW-0175">Coiled coil</keyword>
<sequence length="199" mass="22948">MASKRRNMFYENKKQETTEIVFSAAADRRNWPQMEKMIPATNNNNSGDLNKAGQDEVLKELENLQSDYEKRVKYLEQLEEQYGEAMEERVVKLKKARQQLKDLHLEVVVPLYARHEATKIYGNRLKVLEDKINCTTAKQQLIERIENLEKLVKDAGSSSSSRPPGIIGAPPVPDNEESTWYHLEGAQVMLRAENELFPD</sequence>
<dbReference type="Proteomes" id="UP001558652">
    <property type="component" value="Unassembled WGS sequence"/>
</dbReference>
<protein>
    <submittedName>
        <fullName evidence="2">Uncharacterized protein</fullName>
    </submittedName>
</protein>
<proteinExistence type="predicted"/>